<dbReference type="EMBL" id="CP042434">
    <property type="protein sequence ID" value="QEC73925.1"/>
    <property type="molecule type" value="Genomic_DNA"/>
</dbReference>
<dbReference type="RefSeq" id="WP_146787291.1">
    <property type="nucleotide sequence ID" value="NZ_CP042434.1"/>
</dbReference>
<keyword evidence="2" id="KW-1185">Reference proteome</keyword>
<evidence type="ECO:0008006" key="3">
    <source>
        <dbReference type="Google" id="ProtNLM"/>
    </source>
</evidence>
<dbReference type="KEGG" id="agi:FSB73_21920"/>
<evidence type="ECO:0000313" key="1">
    <source>
        <dbReference type="EMBL" id="QEC73925.1"/>
    </source>
</evidence>
<dbReference type="OrthoDB" id="973569at2"/>
<evidence type="ECO:0000313" key="2">
    <source>
        <dbReference type="Proteomes" id="UP000321291"/>
    </source>
</evidence>
<sequence>MKRNTVIGIWLTSLMLCMGLLMFRCTNALKDVEIAVNASLFKYKTLFNITSSSGAKMEDATITLSGEDASRIFDLNGHKNFKVKGSVLGLAVDPSNPPTESHSIEFNLIIKKSGYSTINLPVEITVADSGSASHYVLMINHAKPPEGVEVKNITMKVNDGKVIKDTVIYVGPGTCTCTTGKTTVKFKKGAAFKGLDGSVIGGNNGNPLSSIQITSLYVEASMNDALKAFPGGDLTQKKVKVENGSFLAGTLLPAGLIELSMTAAGKEIKGFTTPIDITIRLNPDFINPQTNQRVKVGDQLKVFSYSTDNGYFQFETTGKVEKYDEDLYVHFLVDHLSWFMVGDFTPACNSSIATEAYNNTALSNLIFKIKAAWLAKGATTPVTLKIYSTKNGSTGGGTETDLLIYSLSGTVKDGQELPARIIPGMPIIVQVYDASGDLMFSTNISDPCSLASGIGGDGSGQVLTLNQTAGSQ</sequence>
<dbReference type="AlphaFoldDB" id="A0A5B8VTL0"/>
<dbReference type="Proteomes" id="UP000321291">
    <property type="component" value="Chromosome"/>
</dbReference>
<proteinExistence type="predicted"/>
<gene>
    <name evidence="1" type="ORF">FSB73_21920</name>
</gene>
<protein>
    <recommendedName>
        <fullName evidence="3">DUF4382 domain-containing protein</fullName>
    </recommendedName>
</protein>
<name>A0A5B8VTL0_9BACT</name>
<organism evidence="1 2">
    <name type="scientific">Arachidicoccus ginsenosidivorans</name>
    <dbReference type="NCBI Taxonomy" id="496057"/>
    <lineage>
        <taxon>Bacteria</taxon>
        <taxon>Pseudomonadati</taxon>
        <taxon>Bacteroidota</taxon>
        <taxon>Chitinophagia</taxon>
        <taxon>Chitinophagales</taxon>
        <taxon>Chitinophagaceae</taxon>
        <taxon>Arachidicoccus</taxon>
    </lineage>
</organism>
<accession>A0A5B8VTL0</accession>
<reference evidence="1 2" key="1">
    <citation type="journal article" date="2017" name="Int. J. Syst. Evol. Microbiol.">
        <title>Arachidicoccus ginsenosidivorans sp. nov., with ginsenoside-converting activity isolated from ginseng cultivating soil.</title>
        <authorList>
            <person name="Siddiqi M.Z."/>
            <person name="Aslam Z."/>
            <person name="Im W.T."/>
        </authorList>
    </citation>
    <scope>NUCLEOTIDE SEQUENCE [LARGE SCALE GENOMIC DNA]</scope>
    <source>
        <strain evidence="1 2">Gsoil 809</strain>
    </source>
</reference>